<sequence length="156" mass="15773">MFINAKVLAILALGAVTATAGFVAEKIDIEEHGAIKARNDPVVVTVTATVTECLVPSASLPSVSSEVKSTVVTKMTTNSEAVTGTESVPAPTSSSKLSSETTSMKSATSVVSKATESQGTPTTTRNSPVPTNDAGRNSFGVGGVFGAIAIAIINIF</sequence>
<name>A0ACB8UTR7_9EURO</name>
<protein>
    <submittedName>
        <fullName evidence="1">Uncharacterized protein</fullName>
    </submittedName>
</protein>
<organism evidence="1">
    <name type="scientific">Ophidiomyces ophidiicola</name>
    <dbReference type="NCBI Taxonomy" id="1387563"/>
    <lineage>
        <taxon>Eukaryota</taxon>
        <taxon>Fungi</taxon>
        <taxon>Dikarya</taxon>
        <taxon>Ascomycota</taxon>
        <taxon>Pezizomycotina</taxon>
        <taxon>Eurotiomycetes</taxon>
        <taxon>Eurotiomycetidae</taxon>
        <taxon>Onygenales</taxon>
        <taxon>Onygenaceae</taxon>
        <taxon>Ophidiomyces</taxon>
    </lineage>
</organism>
<dbReference type="EMBL" id="JALBCA010000097">
    <property type="protein sequence ID" value="KAI2383172.1"/>
    <property type="molecule type" value="Genomic_DNA"/>
</dbReference>
<accession>A0ACB8UTR7</accession>
<evidence type="ECO:0000313" key="1">
    <source>
        <dbReference type="EMBL" id="KAI2383172.1"/>
    </source>
</evidence>
<reference evidence="1" key="1">
    <citation type="journal article" date="2022" name="bioRxiv">
        <title>Population genetic analysis of Ophidiomyces ophidiicola, the causative agent of snake fungal disease, indicates recent introductions to the USA.</title>
        <authorList>
            <person name="Ladner J.T."/>
            <person name="Palmer J.M."/>
            <person name="Ettinger C.L."/>
            <person name="Stajich J.E."/>
            <person name="Farrell T.M."/>
            <person name="Glorioso B.M."/>
            <person name="Lawson B."/>
            <person name="Price S.J."/>
            <person name="Stengle A.G."/>
            <person name="Grear D.A."/>
            <person name="Lorch J.M."/>
        </authorList>
    </citation>
    <scope>NUCLEOTIDE SEQUENCE</scope>
    <source>
        <strain evidence="1">NWHC 24266-5</strain>
    </source>
</reference>
<proteinExistence type="predicted"/>
<gene>
    <name evidence="1" type="ORF">LOY88_005474</name>
</gene>
<comment type="caution">
    <text evidence="1">The sequence shown here is derived from an EMBL/GenBank/DDBJ whole genome shotgun (WGS) entry which is preliminary data.</text>
</comment>